<proteinExistence type="predicted"/>
<dbReference type="PANTHER" id="PTHR43046:SF2">
    <property type="entry name" value="8-OXO-DGTP DIPHOSPHATASE-RELATED"/>
    <property type="match status" value="1"/>
</dbReference>
<dbReference type="GO" id="GO:0016787">
    <property type="term" value="F:hydrolase activity"/>
    <property type="evidence" value="ECO:0007669"/>
    <property type="project" value="UniProtKB-KW"/>
</dbReference>
<evidence type="ECO:0000313" key="5">
    <source>
        <dbReference type="Proteomes" id="UP001305702"/>
    </source>
</evidence>
<dbReference type="Gene3D" id="3.90.79.10">
    <property type="entry name" value="Nucleoside Triphosphate Pyrophosphohydrolase"/>
    <property type="match status" value="1"/>
</dbReference>
<dbReference type="PROSITE" id="PS00893">
    <property type="entry name" value="NUDIX_BOX"/>
    <property type="match status" value="1"/>
</dbReference>
<keyword evidence="5" id="KW-1185">Reference proteome</keyword>
<protein>
    <submittedName>
        <fullName evidence="4">NUDIX domain-containing protein</fullName>
    </submittedName>
</protein>
<organism evidence="4 5">
    <name type="scientific">Paenibacillus aurantius</name>
    <dbReference type="NCBI Taxonomy" id="2918900"/>
    <lineage>
        <taxon>Bacteria</taxon>
        <taxon>Bacillati</taxon>
        <taxon>Bacillota</taxon>
        <taxon>Bacilli</taxon>
        <taxon>Bacillales</taxon>
        <taxon>Paenibacillaceae</taxon>
        <taxon>Paenibacillus</taxon>
    </lineage>
</organism>
<dbReference type="PROSITE" id="PS51462">
    <property type="entry name" value="NUDIX"/>
    <property type="match status" value="1"/>
</dbReference>
<dbReference type="Pfam" id="PF00293">
    <property type="entry name" value="NUDIX"/>
    <property type="match status" value="1"/>
</dbReference>
<evidence type="ECO:0000313" key="4">
    <source>
        <dbReference type="EMBL" id="WNQ10043.1"/>
    </source>
</evidence>
<sequence>MEAQFYYRNPAAPAPNNPPSIGVTALIRDGSGSLLLEKRADSERWAFIGGALHGDESLTDALIREVKEETGLTVRSIRLFGTFSDPTRIIAFPDGKVKRILTIAYEVEVEPFERLVISEESRELAFVPEDRLGELPVAETHLPILNAYRNREKDRVVLE</sequence>
<dbReference type="InterPro" id="IPR015797">
    <property type="entry name" value="NUDIX_hydrolase-like_dom_sf"/>
</dbReference>
<dbReference type="RefSeq" id="WP_315603817.1">
    <property type="nucleotide sequence ID" value="NZ_CP130318.1"/>
</dbReference>
<feature type="domain" description="Nudix hydrolase" evidence="3">
    <location>
        <begin position="18"/>
        <end position="149"/>
    </location>
</feature>
<dbReference type="Proteomes" id="UP001305702">
    <property type="component" value="Chromosome"/>
</dbReference>
<comment type="cofactor">
    <cofactor evidence="1">
        <name>Mg(2+)</name>
        <dbReference type="ChEBI" id="CHEBI:18420"/>
    </cofactor>
</comment>
<dbReference type="PANTHER" id="PTHR43046">
    <property type="entry name" value="GDP-MANNOSE MANNOSYL HYDROLASE"/>
    <property type="match status" value="1"/>
</dbReference>
<dbReference type="InterPro" id="IPR020084">
    <property type="entry name" value="NUDIX_hydrolase_CS"/>
</dbReference>
<dbReference type="SUPFAM" id="SSF55811">
    <property type="entry name" value="Nudix"/>
    <property type="match status" value="1"/>
</dbReference>
<evidence type="ECO:0000256" key="1">
    <source>
        <dbReference type="ARBA" id="ARBA00001946"/>
    </source>
</evidence>
<dbReference type="KEGG" id="paun:MJA45_20805"/>
<gene>
    <name evidence="4" type="ORF">MJA45_20805</name>
</gene>
<evidence type="ECO:0000259" key="3">
    <source>
        <dbReference type="PROSITE" id="PS51462"/>
    </source>
</evidence>
<reference evidence="4 5" key="1">
    <citation type="submission" date="2022-02" db="EMBL/GenBank/DDBJ databases">
        <title>Paenibacillus sp. MBLB1776 Whole Genome Shotgun Sequencing.</title>
        <authorList>
            <person name="Hwang C.Y."/>
            <person name="Cho E.-S."/>
            <person name="Seo M.-J."/>
        </authorList>
    </citation>
    <scope>NUCLEOTIDE SEQUENCE [LARGE SCALE GENOMIC DNA]</scope>
    <source>
        <strain evidence="4 5">MBLB1776</strain>
    </source>
</reference>
<dbReference type="AlphaFoldDB" id="A0AA96LBC2"/>
<evidence type="ECO:0000256" key="2">
    <source>
        <dbReference type="ARBA" id="ARBA00022801"/>
    </source>
</evidence>
<keyword evidence="2" id="KW-0378">Hydrolase</keyword>
<dbReference type="InterPro" id="IPR000086">
    <property type="entry name" value="NUDIX_hydrolase_dom"/>
</dbReference>
<name>A0AA96LBC2_9BACL</name>
<dbReference type="EMBL" id="CP130318">
    <property type="protein sequence ID" value="WNQ10043.1"/>
    <property type="molecule type" value="Genomic_DNA"/>
</dbReference>
<accession>A0AA96LBC2</accession>